<reference evidence="3" key="1">
    <citation type="submission" date="2018-02" db="EMBL/GenBank/DDBJ databases">
        <authorList>
            <person name="Hausmann B."/>
        </authorList>
    </citation>
    <scope>NUCLEOTIDE SEQUENCE [LARGE SCALE GENOMIC DNA]</scope>
    <source>
        <strain evidence="3">Peat soil MAG SbA1</strain>
    </source>
</reference>
<dbReference type="NCBIfam" id="TIGR02913">
    <property type="entry name" value="HAF_rpt"/>
    <property type="match status" value="1"/>
</dbReference>
<organism evidence="2 3">
    <name type="scientific">Candidatus Sulfotelmatobacter kueseliae</name>
    <dbReference type="NCBI Taxonomy" id="2042962"/>
    <lineage>
        <taxon>Bacteria</taxon>
        <taxon>Pseudomonadati</taxon>
        <taxon>Acidobacteriota</taxon>
        <taxon>Terriglobia</taxon>
        <taxon>Terriglobales</taxon>
        <taxon>Candidatus Korobacteraceae</taxon>
        <taxon>Candidatus Sulfotelmatobacter</taxon>
    </lineage>
</organism>
<dbReference type="EMBL" id="OMOD01000069">
    <property type="protein sequence ID" value="SPF36750.1"/>
    <property type="molecule type" value="Genomic_DNA"/>
</dbReference>
<name>A0A2U3KB37_9BACT</name>
<proteinExistence type="predicted"/>
<sequence>MRRISILTLIFLTCIAVAAWTQAQTQTNYQQYTLYDLGTLGGPDSILSFFVISLTNKGAIGSAQTATADPFNPNCLGPTIYDMIQTGCYVTHAFLWNHGTLTDLGALPGHHGNNSSLANAINNEGVIAGMAENGHVDPDTGYPEVRAVIWNNGKIRDLSTWGGTQSDALDLNDRDQVVGWASNTTEDPFSTAFEQLGLWGLWPVTTQIRAFVWENGVKHDLGTLGGPDAMAYAINESGQIVGYSYTNGTPNPETGIPTVDPVLWEGGWMIDLGTLGGTIGYPVWLNDRGQVVGDSNLAGDNYSHGFLWDRGVLRDLRPPKNGGNYSWVYWINELGDVVGGATLSGDELNDAMLWRFGKPIDLGTIGQDVCSEATGMNDFGQIVGISNECSGPWDPSGWATMRAFLWQKGSPMVDLNALVEKNPSNLHLFWGAYINDSGEILAQGVLSTGDIHAALLVPSGDCKEDCERRIVASQNAPAVRANAGLTSPAFGKEAKWLHHRLGQRYALPGQH</sequence>
<protein>
    <submittedName>
        <fullName evidence="2">Putative Extracellular repeat protein, HAF family</fullName>
    </submittedName>
</protein>
<keyword evidence="1" id="KW-0732">Signal</keyword>
<evidence type="ECO:0000313" key="3">
    <source>
        <dbReference type="Proteomes" id="UP000238701"/>
    </source>
</evidence>
<dbReference type="InterPro" id="IPR014262">
    <property type="entry name" value="HAF_rpt"/>
</dbReference>
<gene>
    <name evidence="2" type="ORF">SBA1_1600003</name>
</gene>
<dbReference type="Proteomes" id="UP000238701">
    <property type="component" value="Unassembled WGS sequence"/>
</dbReference>
<feature type="signal peptide" evidence="1">
    <location>
        <begin position="1"/>
        <end position="18"/>
    </location>
</feature>
<dbReference type="AlphaFoldDB" id="A0A2U3KB37"/>
<evidence type="ECO:0000256" key="1">
    <source>
        <dbReference type="SAM" id="SignalP"/>
    </source>
</evidence>
<accession>A0A2U3KB37</accession>
<evidence type="ECO:0000313" key="2">
    <source>
        <dbReference type="EMBL" id="SPF36750.1"/>
    </source>
</evidence>
<feature type="chain" id="PRO_5015749900" evidence="1">
    <location>
        <begin position="19"/>
        <end position="511"/>
    </location>
</feature>